<evidence type="ECO:0000256" key="2">
    <source>
        <dbReference type="ARBA" id="ARBA00023002"/>
    </source>
</evidence>
<dbReference type="Gene3D" id="3.40.50.720">
    <property type="entry name" value="NAD(P)-binding Rossmann-like Domain"/>
    <property type="match status" value="1"/>
</dbReference>
<comment type="similarity">
    <text evidence="1">Belongs to the Gfo/Idh/MocA family.</text>
</comment>
<dbReference type="GO" id="GO:0016491">
    <property type="term" value="F:oxidoreductase activity"/>
    <property type="evidence" value="ECO:0007669"/>
    <property type="project" value="UniProtKB-KW"/>
</dbReference>
<keyword evidence="6" id="KW-1185">Reference proteome</keyword>
<dbReference type="PANTHER" id="PTHR22604:SF105">
    <property type="entry name" value="TRANS-1,2-DIHYDROBENZENE-1,2-DIOL DEHYDROGENASE"/>
    <property type="match status" value="1"/>
</dbReference>
<dbReference type="Pfam" id="PF22725">
    <property type="entry name" value="GFO_IDH_MocA_C3"/>
    <property type="match status" value="1"/>
</dbReference>
<feature type="domain" description="GFO/IDH/MocA-like oxidoreductase" evidence="4">
    <location>
        <begin position="161"/>
        <end position="270"/>
    </location>
</feature>
<accession>I3C7L1</accession>
<gene>
    <name evidence="5" type="ORF">JoomaDRAFT_2632</name>
</gene>
<dbReference type="eggNOG" id="COG0673">
    <property type="taxonomic scope" value="Bacteria"/>
</dbReference>
<dbReference type="SUPFAM" id="SSF51735">
    <property type="entry name" value="NAD(P)-binding Rossmann-fold domains"/>
    <property type="match status" value="1"/>
</dbReference>
<sequence>MAAGMMPYPSFLLPQKNKKLGIALVGLGYYSTDLLAPALQLTKHCELKGIVTGSPEKVPVWQSKYGIKDGNVYSYETMHEIANNDEIDVVYIVLPPALHAKYSIIAANAGKHVWCEKPMEVSAEKCQAMIDACKKNRVKLAIGYRMHHEPNTQTLMNWAETEPYGQINNVLAKAGYFDTRTNHWKQIKELGGGAMYDMGVYPLNAIRYTKGKEPISVSAKHITKRPEIYHEVDETTIFDLKFSDGTIAHGETSLGEHFNNLEATCEEGSYFLKPFQSYSGVQGATSDGEILKPWKGNQQAKQMDDDALAILNHQPMLVPGEEGMKDIHIVEKIYESASKNSSWISI</sequence>
<dbReference type="AlphaFoldDB" id="I3C7L1"/>
<dbReference type="InterPro" id="IPR000683">
    <property type="entry name" value="Gfo/Idh/MocA-like_OxRdtase_N"/>
</dbReference>
<keyword evidence="2" id="KW-0560">Oxidoreductase</keyword>
<dbReference type="HOGENOM" id="CLU_023194_5_1_10"/>
<dbReference type="InterPro" id="IPR036291">
    <property type="entry name" value="NAD(P)-bd_dom_sf"/>
</dbReference>
<dbReference type="InterPro" id="IPR055170">
    <property type="entry name" value="GFO_IDH_MocA-like_dom"/>
</dbReference>
<dbReference type="SUPFAM" id="SSF55347">
    <property type="entry name" value="Glyceraldehyde-3-phosphate dehydrogenase-like, C-terminal domain"/>
    <property type="match status" value="1"/>
</dbReference>
<evidence type="ECO:0000256" key="1">
    <source>
        <dbReference type="ARBA" id="ARBA00010928"/>
    </source>
</evidence>
<evidence type="ECO:0000259" key="4">
    <source>
        <dbReference type="Pfam" id="PF22725"/>
    </source>
</evidence>
<feature type="domain" description="Gfo/Idh/MocA-like oxidoreductase N-terminal" evidence="3">
    <location>
        <begin position="21"/>
        <end position="144"/>
    </location>
</feature>
<dbReference type="GO" id="GO:0000166">
    <property type="term" value="F:nucleotide binding"/>
    <property type="evidence" value="ECO:0007669"/>
    <property type="project" value="InterPro"/>
</dbReference>
<dbReference type="Pfam" id="PF01408">
    <property type="entry name" value="GFO_IDH_MocA"/>
    <property type="match status" value="1"/>
</dbReference>
<dbReference type="EMBL" id="JH651379">
    <property type="protein sequence ID" value="EIJ39604.1"/>
    <property type="molecule type" value="Genomic_DNA"/>
</dbReference>
<reference evidence="5 6" key="1">
    <citation type="submission" date="2012-02" db="EMBL/GenBank/DDBJ databases">
        <title>Improved High-Quality Draft genome of Joostella marina DSM 19592.</title>
        <authorList>
            <consortium name="US DOE Joint Genome Institute (JGI-PGF)"/>
            <person name="Lucas S."/>
            <person name="Copeland A."/>
            <person name="Lapidus A."/>
            <person name="Bruce D."/>
            <person name="Goodwin L."/>
            <person name="Pitluck S."/>
            <person name="Peters L."/>
            <person name="Chertkov O."/>
            <person name="Ovchinnikova G."/>
            <person name="Kyrpides N."/>
            <person name="Mavromatis K."/>
            <person name="Detter J.C."/>
            <person name="Han C."/>
            <person name="Land M."/>
            <person name="Hauser L."/>
            <person name="Markowitz V."/>
            <person name="Cheng J.-F."/>
            <person name="Hugenholtz P."/>
            <person name="Woyke T."/>
            <person name="Wu D."/>
            <person name="Tindall B."/>
            <person name="Brambilla E."/>
            <person name="Klenk H.-P."/>
            <person name="Eisen J.A."/>
        </authorList>
    </citation>
    <scope>NUCLEOTIDE SEQUENCE [LARGE SCALE GENOMIC DNA]</scope>
    <source>
        <strain evidence="5 6">DSM 19592</strain>
    </source>
</reference>
<evidence type="ECO:0000259" key="3">
    <source>
        <dbReference type="Pfam" id="PF01408"/>
    </source>
</evidence>
<name>I3C7L1_9FLAO</name>
<evidence type="ECO:0000313" key="5">
    <source>
        <dbReference type="EMBL" id="EIJ39604.1"/>
    </source>
</evidence>
<organism evidence="5 6">
    <name type="scientific">Galbibacter orientalis DSM 19592</name>
    <dbReference type="NCBI Taxonomy" id="926559"/>
    <lineage>
        <taxon>Bacteria</taxon>
        <taxon>Pseudomonadati</taxon>
        <taxon>Bacteroidota</taxon>
        <taxon>Flavobacteriia</taxon>
        <taxon>Flavobacteriales</taxon>
        <taxon>Flavobacteriaceae</taxon>
        <taxon>Galbibacter</taxon>
    </lineage>
</organism>
<dbReference type="InterPro" id="IPR008354">
    <property type="entry name" value="Glc-Fru_OxRdtase_bac"/>
</dbReference>
<evidence type="ECO:0000313" key="6">
    <source>
        <dbReference type="Proteomes" id="UP000004690"/>
    </source>
</evidence>
<dbReference type="PANTHER" id="PTHR22604">
    <property type="entry name" value="OXIDOREDUCTASES"/>
    <property type="match status" value="1"/>
</dbReference>
<dbReference type="Proteomes" id="UP000004690">
    <property type="component" value="Unassembled WGS sequence"/>
</dbReference>
<dbReference type="PRINTS" id="PR01775">
    <property type="entry name" value="GLFROXRDTASE"/>
</dbReference>
<proteinExistence type="inferred from homology"/>
<dbReference type="Gene3D" id="3.30.360.10">
    <property type="entry name" value="Dihydrodipicolinate Reductase, domain 2"/>
    <property type="match status" value="1"/>
</dbReference>
<dbReference type="InterPro" id="IPR050984">
    <property type="entry name" value="Gfo/Idh/MocA_domain"/>
</dbReference>
<protein>
    <submittedName>
        <fullName evidence="5">Putative dehydrogenase</fullName>
    </submittedName>
</protein>
<dbReference type="STRING" id="926559.JoomaDRAFT_2632"/>